<comment type="caution">
    <text evidence="1">The sequence shown here is derived from an EMBL/GenBank/DDBJ whole genome shotgun (WGS) entry which is preliminary data.</text>
</comment>
<evidence type="ECO:0000313" key="1">
    <source>
        <dbReference type="EMBL" id="KAI9901975.1"/>
    </source>
</evidence>
<sequence>MVVCRFFQQGQCKFGNNCRNEHPRNESSNNRFGAFASGGNGSRGGPQDLLDKYNISTDTIKKDLTVELPQWVLSSYGPGKNAPELLFGGFPREQSTEEVRLQFYQAKAAGNEQQALNEAQTLYQNAQEQMQNALNNLDQAARFVAEGENKQPNRNHICEQGTMGHPFGVFAVGQGNSSGPASNPFSSAAPATQSSAFGQPSAPQQGGSAFGQPSALGQRPSPFGAPAFGQPSQPSQPQSAFGQPSQPASSAPAFGQPSQPQSAFGQPSQLGSRPSAFGAPAFGQTAQPAAQPSAFGQPSQLGQQQNPFSSASNNSNSGPFSAFSGNNNSNSNSNGNAGANPFGSSSGGQANSAGPFASPANNSQSNQGGFGQPSQPPAQQSAFGQPSQMGQKPNPFAAPATNGDTQKPNPFAGTGQTANPFGAPSQPQQQQGNGGFSQPSSNSNPFGQPQQPAAQPQTATDAANPYPPNSTREHPNIGSYASKGMDGRLSQFKGRPVVYKDNLPGIQNPSSPWRRIWFPDGPPAYNKSTEVPLEKLNGRIKVQWQAFAQKGAFEDGVMPEMPPPRDCVTWDF</sequence>
<dbReference type="EMBL" id="CM047942">
    <property type="protein sequence ID" value="KAI9901975.1"/>
    <property type="molecule type" value="Genomic_DNA"/>
</dbReference>
<evidence type="ECO:0000313" key="2">
    <source>
        <dbReference type="Proteomes" id="UP001163324"/>
    </source>
</evidence>
<keyword evidence="2" id="KW-1185">Reference proteome</keyword>
<name>A0ACC0V663_9HYPO</name>
<protein>
    <submittedName>
        <fullName evidence="1">Uncharacterized protein</fullName>
    </submittedName>
</protein>
<organism evidence="1 2">
    <name type="scientific">Trichothecium roseum</name>
    <dbReference type="NCBI Taxonomy" id="47278"/>
    <lineage>
        <taxon>Eukaryota</taxon>
        <taxon>Fungi</taxon>
        <taxon>Dikarya</taxon>
        <taxon>Ascomycota</taxon>
        <taxon>Pezizomycotina</taxon>
        <taxon>Sordariomycetes</taxon>
        <taxon>Hypocreomycetidae</taxon>
        <taxon>Hypocreales</taxon>
        <taxon>Hypocreales incertae sedis</taxon>
        <taxon>Trichothecium</taxon>
    </lineage>
</organism>
<accession>A0ACC0V663</accession>
<dbReference type="Proteomes" id="UP001163324">
    <property type="component" value="Chromosome 3"/>
</dbReference>
<gene>
    <name evidence="1" type="ORF">N3K66_003792</name>
</gene>
<reference evidence="1" key="1">
    <citation type="submission" date="2022-10" db="EMBL/GenBank/DDBJ databases">
        <title>Complete Genome of Trichothecium roseum strain YXFP-22015, a Plant Pathogen Isolated from Citrus.</title>
        <authorList>
            <person name="Wang Y."/>
            <person name="Zhu L."/>
        </authorList>
    </citation>
    <scope>NUCLEOTIDE SEQUENCE</scope>
    <source>
        <strain evidence="1">YXFP-22015</strain>
    </source>
</reference>
<proteinExistence type="predicted"/>